<reference evidence="7" key="1">
    <citation type="submission" date="2025-08" db="UniProtKB">
        <authorList>
            <consortium name="RefSeq"/>
        </authorList>
    </citation>
    <scope>IDENTIFICATION</scope>
    <source>
        <tissue evidence="7">Seedling</tissue>
    </source>
</reference>
<gene>
    <name evidence="7" type="primary">LOC107426468</name>
</gene>
<dbReference type="GeneID" id="107426468"/>
<dbReference type="RefSeq" id="XP_015892150.3">
    <property type="nucleotide sequence ID" value="XM_016036664.4"/>
</dbReference>
<dbReference type="PRINTS" id="PR00990">
    <property type="entry name" value="RIBOKINASE"/>
</dbReference>
<evidence type="ECO:0000256" key="3">
    <source>
        <dbReference type="ARBA" id="ARBA00022777"/>
    </source>
</evidence>
<dbReference type="Gene3D" id="3.40.1190.20">
    <property type="match status" value="1"/>
</dbReference>
<dbReference type="InterPro" id="IPR029056">
    <property type="entry name" value="Ribokinase-like"/>
</dbReference>
<keyword evidence="6" id="KW-1185">Reference proteome</keyword>
<dbReference type="PANTHER" id="PTHR42774">
    <property type="entry name" value="PHOSPHOTRANSFERASE SYSTEM TRANSPORT PROTEIN"/>
    <property type="match status" value="1"/>
</dbReference>
<evidence type="ECO:0000313" key="7">
    <source>
        <dbReference type="RefSeq" id="XP_015892150.3"/>
    </source>
</evidence>
<dbReference type="InParanoid" id="A0A6P4ACX1"/>
<proteinExistence type="inferred from homology"/>
<feature type="domain" description="Carbohydrate kinase PfkB" evidence="5">
    <location>
        <begin position="331"/>
        <end position="387"/>
    </location>
</feature>
<dbReference type="AlphaFoldDB" id="A0A6P4ACX1"/>
<dbReference type="PANTHER" id="PTHR42774:SF3">
    <property type="entry name" value="KETOHEXOKINASE"/>
    <property type="match status" value="1"/>
</dbReference>
<dbReference type="InterPro" id="IPR002139">
    <property type="entry name" value="Ribo/fructo_kinase"/>
</dbReference>
<comment type="similarity">
    <text evidence="1 4">Belongs to the carbohydrate kinase PfkB family.</text>
</comment>
<evidence type="ECO:0000259" key="5">
    <source>
        <dbReference type="Pfam" id="PF00294"/>
    </source>
</evidence>
<dbReference type="SUPFAM" id="SSF53613">
    <property type="entry name" value="Ribokinase-like"/>
    <property type="match status" value="1"/>
</dbReference>
<keyword evidence="2 4" id="KW-0808">Transferase</keyword>
<protein>
    <submittedName>
        <fullName evidence="7">Uncharacterized protein LOC107426468</fullName>
    </submittedName>
</protein>
<dbReference type="FunCoup" id="A0A6P4ACX1">
    <property type="interactions" value="491"/>
</dbReference>
<accession>A0A6P4ACX1</accession>
<dbReference type="PROSITE" id="PS00584">
    <property type="entry name" value="PFKB_KINASES_2"/>
    <property type="match status" value="1"/>
</dbReference>
<sequence length="399" mass="42283">MLSSCSTPPNASLVNALSFSSFTSQAHSNRVKMSSDSHPHLPESRIVVGVGGISVDFLATVAAYPKPDDKIRSTSLKVGGGGNAGNALTCASRLGLNARLITKVADDSQGKGILDELQADGVDTSFMVVSEGGNSPFTYVIVDEQTKTRTCINTPGYPPMIPDELSQSSLSSALDGARIVYSDVRLHETALVIAQEALRRNIPILIDSERKREGLDDLLKLASYVVCSAKFPQAWTEAPSVPSALVSILLRLPNIKFVIVTLGEDGCIMLERSANEDPQTEEIDVDSLLELLKQQKDDNTAIPTCVSSSVTKLRANKFGTVHGRLIVGTAEKIPPSELVDTTGAGDAFIGAVLYAICTNMPAEKMLPFAAQVAAACCRGLGARTALPHGTDPRLASFLS</sequence>
<dbReference type="InterPro" id="IPR052562">
    <property type="entry name" value="Ketohexokinase-related"/>
</dbReference>
<evidence type="ECO:0000256" key="4">
    <source>
        <dbReference type="RuleBase" id="RU003704"/>
    </source>
</evidence>
<dbReference type="CDD" id="cd01945">
    <property type="entry name" value="ribokinase_group_B"/>
    <property type="match status" value="1"/>
</dbReference>
<feature type="domain" description="Carbohydrate kinase PfkB" evidence="5">
    <location>
        <begin position="50"/>
        <end position="274"/>
    </location>
</feature>
<organism evidence="6 7">
    <name type="scientific">Ziziphus jujuba</name>
    <name type="common">Chinese jujube</name>
    <name type="synonym">Ziziphus sativa</name>
    <dbReference type="NCBI Taxonomy" id="326968"/>
    <lineage>
        <taxon>Eukaryota</taxon>
        <taxon>Viridiplantae</taxon>
        <taxon>Streptophyta</taxon>
        <taxon>Embryophyta</taxon>
        <taxon>Tracheophyta</taxon>
        <taxon>Spermatophyta</taxon>
        <taxon>Magnoliopsida</taxon>
        <taxon>eudicotyledons</taxon>
        <taxon>Gunneridae</taxon>
        <taxon>Pentapetalae</taxon>
        <taxon>rosids</taxon>
        <taxon>fabids</taxon>
        <taxon>Rosales</taxon>
        <taxon>Rhamnaceae</taxon>
        <taxon>Paliureae</taxon>
        <taxon>Ziziphus</taxon>
    </lineage>
</organism>
<evidence type="ECO:0000256" key="2">
    <source>
        <dbReference type="ARBA" id="ARBA00022679"/>
    </source>
</evidence>
<dbReference type="Pfam" id="PF00294">
    <property type="entry name" value="PfkB"/>
    <property type="match status" value="2"/>
</dbReference>
<name>A0A6P4ACX1_ZIZJJ</name>
<keyword evidence="3 4" id="KW-0418">Kinase</keyword>
<dbReference type="Proteomes" id="UP001652623">
    <property type="component" value="Chromosome 9"/>
</dbReference>
<dbReference type="KEGG" id="zju:107426468"/>
<dbReference type="InterPro" id="IPR002173">
    <property type="entry name" value="Carboh/pur_kinase_PfkB_CS"/>
</dbReference>
<dbReference type="GO" id="GO:0016301">
    <property type="term" value="F:kinase activity"/>
    <property type="evidence" value="ECO:0007669"/>
    <property type="project" value="UniProtKB-KW"/>
</dbReference>
<evidence type="ECO:0000313" key="6">
    <source>
        <dbReference type="Proteomes" id="UP001652623"/>
    </source>
</evidence>
<dbReference type="InterPro" id="IPR011611">
    <property type="entry name" value="PfkB_dom"/>
</dbReference>
<evidence type="ECO:0000256" key="1">
    <source>
        <dbReference type="ARBA" id="ARBA00010688"/>
    </source>
</evidence>